<dbReference type="EMBL" id="FNEO01000007">
    <property type="protein sequence ID" value="SDJ82533.1"/>
    <property type="molecule type" value="Genomic_DNA"/>
</dbReference>
<evidence type="ECO:0000313" key="1">
    <source>
        <dbReference type="EMBL" id="SDJ82533.1"/>
    </source>
</evidence>
<gene>
    <name evidence="1" type="ORF">SAMN05192550_2851</name>
</gene>
<dbReference type="Proteomes" id="UP000182367">
    <property type="component" value="Unassembled WGS sequence"/>
</dbReference>
<organism evidence="1 2">
    <name type="scientific">Flavobacterium glycines</name>
    <dbReference type="NCBI Taxonomy" id="551990"/>
    <lineage>
        <taxon>Bacteria</taxon>
        <taxon>Pseudomonadati</taxon>
        <taxon>Bacteroidota</taxon>
        <taxon>Flavobacteriia</taxon>
        <taxon>Flavobacteriales</taxon>
        <taxon>Flavobacteriaceae</taxon>
        <taxon>Flavobacterium</taxon>
    </lineage>
</organism>
<protein>
    <submittedName>
        <fullName evidence="1">Uncharacterized protein</fullName>
    </submittedName>
</protein>
<sequence length="36" mass="4069">MYSNGFINMMTYTHTINTSPESNSENDDDAIDLITL</sequence>
<evidence type="ECO:0000313" key="2">
    <source>
        <dbReference type="Proteomes" id="UP000182367"/>
    </source>
</evidence>
<reference evidence="1 2" key="1">
    <citation type="submission" date="2016-10" db="EMBL/GenBank/DDBJ databases">
        <authorList>
            <person name="Varghese N."/>
            <person name="Submissions S."/>
        </authorList>
    </citation>
    <scope>NUCLEOTIDE SEQUENCE [LARGE SCALE GENOMIC DNA]</scope>
    <source>
        <strain evidence="1 2">Gm-149</strain>
    </source>
</reference>
<keyword evidence="2" id="KW-1185">Reference proteome</keyword>
<proteinExistence type="predicted"/>
<comment type="caution">
    <text evidence="1">The sequence shown here is derived from an EMBL/GenBank/DDBJ whole genome shotgun (WGS) entry which is preliminary data.</text>
</comment>
<name>A0A1G8WWH1_9FLAO</name>
<accession>A0A1G8WWH1</accession>